<dbReference type="PANTHER" id="PTHR46233:SF3">
    <property type="entry name" value="HYDROXYACYLGLUTATHIONE HYDROLASE GLOC"/>
    <property type="match status" value="1"/>
</dbReference>
<proteinExistence type="predicted"/>
<dbReference type="InterPro" id="IPR001279">
    <property type="entry name" value="Metallo-B-lactamas"/>
</dbReference>
<protein>
    <submittedName>
        <fullName evidence="6">MBL fold metallo-hydrolase</fullName>
    </submittedName>
</protein>
<dbReference type="GO" id="GO:0046872">
    <property type="term" value="F:metal ion binding"/>
    <property type="evidence" value="ECO:0007669"/>
    <property type="project" value="UniProtKB-KW"/>
</dbReference>
<evidence type="ECO:0000256" key="3">
    <source>
        <dbReference type="ARBA" id="ARBA00022801"/>
    </source>
</evidence>
<sequence length="212" mass="23193">MKWEQIPLGPLQTNAYVLYNEDNKEAIIFDPGGEGAKLNNWIKSEGLKPLAILLTHAHFDHIGAVDEVREKWEIPVYIHKKESGWLSDPKKNGSALFMGVNAIKAKDADYLIKEEGQLEIGSYVLEVLETPGHSPGSVSYYFQKLGVVFSGDALFAGGIGRTDLPGGSYEVLMKSINSKLMELPENTVVASGHGSLTRIGIEMDSNPFLSGM</sequence>
<keyword evidence="2" id="KW-0479">Metal-binding</keyword>
<evidence type="ECO:0000313" key="6">
    <source>
        <dbReference type="EMBL" id="RXI99472.1"/>
    </source>
</evidence>
<dbReference type="RefSeq" id="WP_129078981.1">
    <property type="nucleotide sequence ID" value="NZ_QOUX01000045.1"/>
</dbReference>
<dbReference type="Pfam" id="PF00753">
    <property type="entry name" value="Lactamase_B"/>
    <property type="match status" value="1"/>
</dbReference>
<keyword evidence="3 6" id="KW-0378">Hydrolase</keyword>
<dbReference type="SUPFAM" id="SSF56281">
    <property type="entry name" value="Metallo-hydrolase/oxidoreductase"/>
    <property type="match status" value="1"/>
</dbReference>
<comment type="cofactor">
    <cofactor evidence="1">
        <name>Zn(2+)</name>
        <dbReference type="ChEBI" id="CHEBI:29105"/>
    </cofactor>
</comment>
<dbReference type="InterPro" id="IPR036866">
    <property type="entry name" value="RibonucZ/Hydroxyglut_hydro"/>
</dbReference>
<name>A0A4Q0VRF0_9BACI</name>
<dbReference type="OrthoDB" id="9802248at2"/>
<evidence type="ECO:0000313" key="7">
    <source>
        <dbReference type="Proteomes" id="UP000290649"/>
    </source>
</evidence>
<dbReference type="SMART" id="SM00849">
    <property type="entry name" value="Lactamase_B"/>
    <property type="match status" value="1"/>
</dbReference>
<feature type="domain" description="Metallo-beta-lactamase" evidence="5">
    <location>
        <begin position="12"/>
        <end position="193"/>
    </location>
</feature>
<evidence type="ECO:0000256" key="4">
    <source>
        <dbReference type="ARBA" id="ARBA00022833"/>
    </source>
</evidence>
<evidence type="ECO:0000259" key="5">
    <source>
        <dbReference type="SMART" id="SM00849"/>
    </source>
</evidence>
<dbReference type="GO" id="GO:0016787">
    <property type="term" value="F:hydrolase activity"/>
    <property type="evidence" value="ECO:0007669"/>
    <property type="project" value="UniProtKB-KW"/>
</dbReference>
<evidence type="ECO:0000256" key="2">
    <source>
        <dbReference type="ARBA" id="ARBA00022723"/>
    </source>
</evidence>
<dbReference type="EMBL" id="QOUX01000045">
    <property type="protein sequence ID" value="RXI99472.1"/>
    <property type="molecule type" value="Genomic_DNA"/>
</dbReference>
<organism evidence="6 7">
    <name type="scientific">Anaerobacillus alkaliphilus</name>
    <dbReference type="NCBI Taxonomy" id="1548597"/>
    <lineage>
        <taxon>Bacteria</taxon>
        <taxon>Bacillati</taxon>
        <taxon>Bacillota</taxon>
        <taxon>Bacilli</taxon>
        <taxon>Bacillales</taxon>
        <taxon>Bacillaceae</taxon>
        <taxon>Anaerobacillus</taxon>
    </lineage>
</organism>
<dbReference type="Gene3D" id="3.60.15.10">
    <property type="entry name" value="Ribonuclease Z/Hydroxyacylglutathione hydrolase-like"/>
    <property type="match status" value="1"/>
</dbReference>
<accession>A0A4Q0VRF0</accession>
<dbReference type="Proteomes" id="UP000290649">
    <property type="component" value="Unassembled WGS sequence"/>
</dbReference>
<comment type="caution">
    <text evidence="6">The sequence shown here is derived from an EMBL/GenBank/DDBJ whole genome shotgun (WGS) entry which is preliminary data.</text>
</comment>
<evidence type="ECO:0000256" key="1">
    <source>
        <dbReference type="ARBA" id="ARBA00001947"/>
    </source>
</evidence>
<gene>
    <name evidence="6" type="ORF">DS745_14720</name>
</gene>
<dbReference type="InterPro" id="IPR051453">
    <property type="entry name" value="MBL_Glyoxalase_II"/>
</dbReference>
<keyword evidence="7" id="KW-1185">Reference proteome</keyword>
<dbReference type="AlphaFoldDB" id="A0A4Q0VRF0"/>
<reference evidence="6 7" key="1">
    <citation type="journal article" date="2019" name="Int. J. Syst. Evol. Microbiol.">
        <title>Anaerobacillus alkaliphilus sp. nov., a novel alkaliphilic and moderately halophilic bacterium.</title>
        <authorList>
            <person name="Borsodi A.K."/>
            <person name="Aszalos J.M."/>
            <person name="Bihari P."/>
            <person name="Nagy I."/>
            <person name="Schumann P."/>
            <person name="Sproer C."/>
            <person name="Kovacs A.L."/>
            <person name="Boka K."/>
            <person name="Dobosy P."/>
            <person name="Ovari M."/>
            <person name="Szili-Kovacs T."/>
            <person name="Toth E."/>
        </authorList>
    </citation>
    <scope>NUCLEOTIDE SEQUENCE [LARGE SCALE GENOMIC DNA]</scope>
    <source>
        <strain evidence="6 7">B16-10</strain>
    </source>
</reference>
<dbReference type="PANTHER" id="PTHR46233">
    <property type="entry name" value="HYDROXYACYLGLUTATHIONE HYDROLASE GLOC"/>
    <property type="match status" value="1"/>
</dbReference>
<keyword evidence="4" id="KW-0862">Zinc</keyword>
<dbReference type="CDD" id="cd06262">
    <property type="entry name" value="metallo-hydrolase-like_MBL-fold"/>
    <property type="match status" value="1"/>
</dbReference>